<proteinExistence type="predicted"/>
<dbReference type="SUPFAM" id="SSF51283">
    <property type="entry name" value="dUTPase-like"/>
    <property type="match status" value="1"/>
</dbReference>
<reference evidence="1 2" key="1">
    <citation type="submission" date="2024-02" db="EMBL/GenBank/DDBJ databases">
        <authorList>
            <person name="Daric V."/>
            <person name="Darras S."/>
        </authorList>
    </citation>
    <scope>NUCLEOTIDE SEQUENCE [LARGE SCALE GENOMIC DNA]</scope>
</reference>
<keyword evidence="2" id="KW-1185">Reference proteome</keyword>
<accession>A0ABP0F5U7</accession>
<evidence type="ECO:0000313" key="2">
    <source>
        <dbReference type="Proteomes" id="UP001642483"/>
    </source>
</evidence>
<organism evidence="1 2">
    <name type="scientific">Clavelina lepadiformis</name>
    <name type="common">Light-bulb sea squirt</name>
    <name type="synonym">Ascidia lepadiformis</name>
    <dbReference type="NCBI Taxonomy" id="159417"/>
    <lineage>
        <taxon>Eukaryota</taxon>
        <taxon>Metazoa</taxon>
        <taxon>Chordata</taxon>
        <taxon>Tunicata</taxon>
        <taxon>Ascidiacea</taxon>
        <taxon>Aplousobranchia</taxon>
        <taxon>Clavelinidae</taxon>
        <taxon>Clavelina</taxon>
    </lineage>
</organism>
<sequence length="73" mass="8530">MSRSRLFCHKERLQRNANSLKRQQLVVINSTFRGKLRVKKYNKNAQGLTIKPGTCTAQYMFFSAIGHGFLYYN</sequence>
<dbReference type="EMBL" id="CAWYQH010000013">
    <property type="protein sequence ID" value="CAK8675085.1"/>
    <property type="molecule type" value="Genomic_DNA"/>
</dbReference>
<gene>
    <name evidence="1" type="ORF">CVLEPA_LOCUS4706</name>
</gene>
<comment type="caution">
    <text evidence="1">The sequence shown here is derived from an EMBL/GenBank/DDBJ whole genome shotgun (WGS) entry which is preliminary data.</text>
</comment>
<dbReference type="Proteomes" id="UP001642483">
    <property type="component" value="Unassembled WGS sequence"/>
</dbReference>
<protein>
    <submittedName>
        <fullName evidence="1">Uncharacterized protein</fullName>
    </submittedName>
</protein>
<name>A0ABP0F5U7_CLALP</name>
<dbReference type="InterPro" id="IPR036157">
    <property type="entry name" value="dUTPase-like_sf"/>
</dbReference>
<evidence type="ECO:0000313" key="1">
    <source>
        <dbReference type="EMBL" id="CAK8675085.1"/>
    </source>
</evidence>